<comment type="caution">
    <text evidence="2">The sequence shown here is derived from an EMBL/GenBank/DDBJ whole genome shotgun (WGS) entry which is preliminary data.</text>
</comment>
<name>A0A9D4Z839_ADICA</name>
<protein>
    <submittedName>
        <fullName evidence="2">Uncharacterized protein</fullName>
    </submittedName>
</protein>
<accession>A0A9D4Z839</accession>
<evidence type="ECO:0000313" key="3">
    <source>
        <dbReference type="Proteomes" id="UP000886520"/>
    </source>
</evidence>
<evidence type="ECO:0000256" key="1">
    <source>
        <dbReference type="SAM" id="MobiDB-lite"/>
    </source>
</evidence>
<evidence type="ECO:0000313" key="2">
    <source>
        <dbReference type="EMBL" id="KAI5065109.1"/>
    </source>
</evidence>
<feature type="region of interest" description="Disordered" evidence="1">
    <location>
        <begin position="1"/>
        <end position="43"/>
    </location>
</feature>
<dbReference type="EMBL" id="JABFUD020000019">
    <property type="protein sequence ID" value="KAI5065109.1"/>
    <property type="molecule type" value="Genomic_DNA"/>
</dbReference>
<organism evidence="2 3">
    <name type="scientific">Adiantum capillus-veneris</name>
    <name type="common">Maidenhair fern</name>
    <dbReference type="NCBI Taxonomy" id="13818"/>
    <lineage>
        <taxon>Eukaryota</taxon>
        <taxon>Viridiplantae</taxon>
        <taxon>Streptophyta</taxon>
        <taxon>Embryophyta</taxon>
        <taxon>Tracheophyta</taxon>
        <taxon>Polypodiopsida</taxon>
        <taxon>Polypodiidae</taxon>
        <taxon>Polypodiales</taxon>
        <taxon>Pteridineae</taxon>
        <taxon>Pteridaceae</taxon>
        <taxon>Vittarioideae</taxon>
        <taxon>Adiantum</taxon>
    </lineage>
</organism>
<sequence length="66" mass="7542">MSKAPAEDETCSNGLHRHGKLTNEDEEEKKNSSQRNHDLGRPCSWKKMGAMLSLMRIVSCSFWCMI</sequence>
<feature type="compositionally biased region" description="Basic and acidic residues" evidence="1">
    <location>
        <begin position="28"/>
        <end position="40"/>
    </location>
</feature>
<proteinExistence type="predicted"/>
<keyword evidence="3" id="KW-1185">Reference proteome</keyword>
<dbReference type="AlphaFoldDB" id="A0A9D4Z839"/>
<reference evidence="2" key="1">
    <citation type="submission" date="2021-01" db="EMBL/GenBank/DDBJ databases">
        <title>Adiantum capillus-veneris genome.</title>
        <authorList>
            <person name="Fang Y."/>
            <person name="Liao Q."/>
        </authorList>
    </citation>
    <scope>NUCLEOTIDE SEQUENCE</scope>
    <source>
        <strain evidence="2">H3</strain>
        <tissue evidence="2">Leaf</tissue>
    </source>
</reference>
<gene>
    <name evidence="2" type="ORF">GOP47_0019804</name>
</gene>
<dbReference type="Proteomes" id="UP000886520">
    <property type="component" value="Chromosome 19"/>
</dbReference>